<evidence type="ECO:0000256" key="1">
    <source>
        <dbReference type="SAM" id="MobiDB-lite"/>
    </source>
</evidence>
<name>A0A5C1QIF2_9SPIO</name>
<gene>
    <name evidence="3" type="ORF">EXM22_08095</name>
</gene>
<dbReference type="Proteomes" id="UP000324209">
    <property type="component" value="Chromosome"/>
</dbReference>
<dbReference type="Pfam" id="PF07238">
    <property type="entry name" value="PilZ"/>
    <property type="match status" value="1"/>
</dbReference>
<dbReference type="RefSeq" id="WP_149486025.1">
    <property type="nucleotide sequence ID" value="NZ_CP036150.1"/>
</dbReference>
<organism evidence="3 4">
    <name type="scientific">Oceanispirochaeta crateris</name>
    <dbReference type="NCBI Taxonomy" id="2518645"/>
    <lineage>
        <taxon>Bacteria</taxon>
        <taxon>Pseudomonadati</taxon>
        <taxon>Spirochaetota</taxon>
        <taxon>Spirochaetia</taxon>
        <taxon>Spirochaetales</taxon>
        <taxon>Spirochaetaceae</taxon>
        <taxon>Oceanispirochaeta</taxon>
    </lineage>
</organism>
<dbReference type="GO" id="GO:0035438">
    <property type="term" value="F:cyclic-di-GMP binding"/>
    <property type="evidence" value="ECO:0007669"/>
    <property type="project" value="InterPro"/>
</dbReference>
<dbReference type="KEGG" id="ock:EXM22_08095"/>
<dbReference type="InterPro" id="IPR009875">
    <property type="entry name" value="PilZ_domain"/>
</dbReference>
<reference evidence="3 4" key="1">
    <citation type="submission" date="2019-02" db="EMBL/GenBank/DDBJ databases">
        <title>Complete Genome Sequence and Methylome Analysis of free living Spirochaetas.</title>
        <authorList>
            <person name="Fomenkov A."/>
            <person name="Dubinina G."/>
            <person name="Leshcheva N."/>
            <person name="Mikheeva N."/>
            <person name="Grabovich M."/>
            <person name="Vincze T."/>
            <person name="Roberts R.J."/>
        </authorList>
    </citation>
    <scope>NUCLEOTIDE SEQUENCE [LARGE SCALE GENOMIC DNA]</scope>
    <source>
        <strain evidence="3 4">K2</strain>
    </source>
</reference>
<accession>A0A5C1QIF2</accession>
<sequence length="392" mass="45224">MSILYTLLTLFIIASTIPLFLGVRKGLTKVNWVEFYSMGKDAGFSFKEINLLRKIAVVNKHQKPSSLFWSVDVLDKSLAGIHKMIEKEKDSDEQEYLEYLLKKLYSYRKSVEFQKPRYNRGLETTYDIAINQILKLKVDVLGIYECSVLENNRNYILVTYPKGPPLPVGFSWRDRTLNVYFWRREDAGYFFQSRIMEGYPDREFKTLRMSHSEVVLRSQKRKSVRTSCKLPIQLYPVKSLKTSTQLPESQPGLRCILQDISEDGAAIMIGGQGKVNMCCKLQMELFGKVAILRGIVRTIDYDRKRNISVLHIQAEEPDEQSRYLILAFVYDIYRNEQSLAGNTLKQNESQAESNLMNDNPANGAVPEVEKGPDDDLESLEAVEEELPTFEYD</sequence>
<evidence type="ECO:0000259" key="2">
    <source>
        <dbReference type="Pfam" id="PF07238"/>
    </source>
</evidence>
<feature type="region of interest" description="Disordered" evidence="1">
    <location>
        <begin position="345"/>
        <end position="392"/>
    </location>
</feature>
<feature type="compositionally biased region" description="Polar residues" evidence="1">
    <location>
        <begin position="345"/>
        <end position="360"/>
    </location>
</feature>
<feature type="domain" description="PilZ" evidence="2">
    <location>
        <begin position="219"/>
        <end position="330"/>
    </location>
</feature>
<protein>
    <submittedName>
        <fullName evidence="3">PilZ domain-containing protein</fullName>
    </submittedName>
</protein>
<evidence type="ECO:0000313" key="3">
    <source>
        <dbReference type="EMBL" id="QEN07945.1"/>
    </source>
</evidence>
<keyword evidence="4" id="KW-1185">Reference proteome</keyword>
<feature type="compositionally biased region" description="Acidic residues" evidence="1">
    <location>
        <begin position="374"/>
        <end position="392"/>
    </location>
</feature>
<dbReference type="AlphaFoldDB" id="A0A5C1QIF2"/>
<proteinExistence type="predicted"/>
<evidence type="ECO:0000313" key="4">
    <source>
        <dbReference type="Proteomes" id="UP000324209"/>
    </source>
</evidence>
<dbReference type="EMBL" id="CP036150">
    <property type="protein sequence ID" value="QEN07945.1"/>
    <property type="molecule type" value="Genomic_DNA"/>
</dbReference>
<dbReference type="OrthoDB" id="358587at2"/>